<keyword evidence="2" id="KW-1185">Reference proteome</keyword>
<dbReference type="Proteomes" id="UP000789525">
    <property type="component" value="Unassembled WGS sequence"/>
</dbReference>
<sequence length="128" mass="14377">MSSALFVKRLSKELVDLKINPPAGIAIEDAETFKSWKLALEGVDGTLYAGERFALEFRFSPNYPMESPEVVFVGNIPIHPHVYSNGHICLNVLYNQWSPVLSVRLPQNKLNGPFTTTLFKLILEVNLC</sequence>
<evidence type="ECO:0000313" key="2">
    <source>
        <dbReference type="Proteomes" id="UP000789525"/>
    </source>
</evidence>
<organism evidence="1 2">
    <name type="scientific">Acaulospora colombiana</name>
    <dbReference type="NCBI Taxonomy" id="27376"/>
    <lineage>
        <taxon>Eukaryota</taxon>
        <taxon>Fungi</taxon>
        <taxon>Fungi incertae sedis</taxon>
        <taxon>Mucoromycota</taxon>
        <taxon>Glomeromycotina</taxon>
        <taxon>Glomeromycetes</taxon>
        <taxon>Diversisporales</taxon>
        <taxon>Acaulosporaceae</taxon>
        <taxon>Acaulospora</taxon>
    </lineage>
</organism>
<dbReference type="EMBL" id="CAJVPT010013927">
    <property type="protein sequence ID" value="CAG8600231.1"/>
    <property type="molecule type" value="Genomic_DNA"/>
</dbReference>
<name>A0ACA9MNH5_9GLOM</name>
<comment type="caution">
    <text evidence="1">The sequence shown here is derived from an EMBL/GenBank/DDBJ whole genome shotgun (WGS) entry which is preliminary data.</text>
</comment>
<protein>
    <submittedName>
        <fullName evidence="1">774_t:CDS:1</fullName>
    </submittedName>
</protein>
<accession>A0ACA9MNH5</accession>
<gene>
    <name evidence="1" type="ORF">ACOLOM_LOCUS6653</name>
</gene>
<proteinExistence type="predicted"/>
<evidence type="ECO:0000313" key="1">
    <source>
        <dbReference type="EMBL" id="CAG8600231.1"/>
    </source>
</evidence>
<reference evidence="1" key="1">
    <citation type="submission" date="2021-06" db="EMBL/GenBank/DDBJ databases">
        <authorList>
            <person name="Kallberg Y."/>
            <person name="Tangrot J."/>
            <person name="Rosling A."/>
        </authorList>
    </citation>
    <scope>NUCLEOTIDE SEQUENCE</scope>
    <source>
        <strain evidence="1">CL356</strain>
    </source>
</reference>